<evidence type="ECO:0000256" key="8">
    <source>
        <dbReference type="RuleBase" id="RU366003"/>
    </source>
</evidence>
<protein>
    <recommendedName>
        <fullName evidence="3 8">Histidinol-phosphatase</fullName>
        <shortName evidence="8">HolPase</shortName>
        <ecNumber evidence="3 8">3.1.3.15</ecNumber>
    </recommendedName>
</protein>
<feature type="domain" description="Polymerase/histidinol phosphatase N-terminal" evidence="9">
    <location>
        <begin position="3"/>
        <end position="85"/>
    </location>
</feature>
<dbReference type="Proteomes" id="UP000248918">
    <property type="component" value="Unassembled WGS sequence"/>
</dbReference>
<dbReference type="InterPro" id="IPR004013">
    <property type="entry name" value="PHP_dom"/>
</dbReference>
<keyword evidence="4 8" id="KW-0028">Amino-acid biosynthesis</keyword>
<reference evidence="10 11" key="1">
    <citation type="submission" date="2018-06" db="EMBL/GenBank/DDBJ databases">
        <title>Genomic Encyclopedia of Type Strains, Phase III (KMG-III): the genomes of soil and plant-associated and newly described type strains.</title>
        <authorList>
            <person name="Whitman W."/>
        </authorList>
    </citation>
    <scope>NUCLEOTIDE SEQUENCE [LARGE SCALE GENOMIC DNA]</scope>
    <source>
        <strain evidence="10 11">LMG 23644</strain>
    </source>
</reference>
<dbReference type="RefSeq" id="WP_208459616.1">
    <property type="nucleotide sequence ID" value="NZ_CADFFP010000007.1"/>
</dbReference>
<evidence type="ECO:0000256" key="2">
    <source>
        <dbReference type="ARBA" id="ARBA00009152"/>
    </source>
</evidence>
<evidence type="ECO:0000256" key="3">
    <source>
        <dbReference type="ARBA" id="ARBA00013085"/>
    </source>
</evidence>
<dbReference type="NCBIfam" id="TIGR01856">
    <property type="entry name" value="hisJ_fam"/>
    <property type="match status" value="1"/>
</dbReference>
<evidence type="ECO:0000256" key="7">
    <source>
        <dbReference type="ARBA" id="ARBA00049158"/>
    </source>
</evidence>
<dbReference type="GO" id="GO:0000105">
    <property type="term" value="P:L-histidine biosynthetic process"/>
    <property type="evidence" value="ECO:0007669"/>
    <property type="project" value="UniProtKB-UniRule"/>
</dbReference>
<keyword evidence="6 8" id="KW-0368">Histidine biosynthesis</keyword>
<comment type="pathway">
    <text evidence="1 8">Amino-acid biosynthesis; L-histidine biosynthesis; L-histidine from 5-phospho-alpha-D-ribose 1-diphosphate: step 8/9.</text>
</comment>
<dbReference type="CDD" id="cd12110">
    <property type="entry name" value="PHP_HisPPase_Hisj_like"/>
    <property type="match status" value="1"/>
</dbReference>
<dbReference type="SUPFAM" id="SSF89550">
    <property type="entry name" value="PHP domain-like"/>
    <property type="match status" value="1"/>
</dbReference>
<accession>A0A329C6M3</accession>
<dbReference type="InterPro" id="IPR016195">
    <property type="entry name" value="Pol/histidinol_Pase-like"/>
</dbReference>
<name>A0A329C6M3_9BURK</name>
<dbReference type="EMBL" id="QLTK01000010">
    <property type="protein sequence ID" value="RAS29767.1"/>
    <property type="molecule type" value="Genomic_DNA"/>
</dbReference>
<comment type="catalytic activity">
    <reaction evidence="7 8">
        <text>L-histidinol phosphate + H2O = L-histidinol + phosphate</text>
        <dbReference type="Rhea" id="RHEA:14465"/>
        <dbReference type="ChEBI" id="CHEBI:15377"/>
        <dbReference type="ChEBI" id="CHEBI:43474"/>
        <dbReference type="ChEBI" id="CHEBI:57699"/>
        <dbReference type="ChEBI" id="CHEBI:57980"/>
        <dbReference type="EC" id="3.1.3.15"/>
    </reaction>
</comment>
<evidence type="ECO:0000256" key="4">
    <source>
        <dbReference type="ARBA" id="ARBA00022605"/>
    </source>
</evidence>
<gene>
    <name evidence="10" type="ORF">BX591_11042</name>
</gene>
<comment type="caution">
    <text evidence="10">The sequence shown here is derived from an EMBL/GenBank/DDBJ whole genome shotgun (WGS) entry which is preliminary data.</text>
</comment>
<comment type="similarity">
    <text evidence="2 8">Belongs to the PHP hydrolase family. HisK subfamily.</text>
</comment>
<evidence type="ECO:0000259" key="9">
    <source>
        <dbReference type="SMART" id="SM00481"/>
    </source>
</evidence>
<dbReference type="UniPathway" id="UPA00031">
    <property type="reaction ID" value="UER00013"/>
</dbReference>
<dbReference type="SMART" id="SM00481">
    <property type="entry name" value="POLIIIAc"/>
    <property type="match status" value="1"/>
</dbReference>
<dbReference type="AlphaFoldDB" id="A0A329C6M3"/>
<dbReference type="GO" id="GO:0005737">
    <property type="term" value="C:cytoplasm"/>
    <property type="evidence" value="ECO:0007669"/>
    <property type="project" value="TreeGrafter"/>
</dbReference>
<dbReference type="EC" id="3.1.3.15" evidence="3 8"/>
<proteinExistence type="inferred from homology"/>
<keyword evidence="5 8" id="KW-0378">Hydrolase</keyword>
<dbReference type="GO" id="GO:0004401">
    <property type="term" value="F:histidinol-phosphatase activity"/>
    <property type="evidence" value="ECO:0007669"/>
    <property type="project" value="UniProtKB-UniRule"/>
</dbReference>
<evidence type="ECO:0000256" key="6">
    <source>
        <dbReference type="ARBA" id="ARBA00023102"/>
    </source>
</evidence>
<dbReference type="InterPro" id="IPR010140">
    <property type="entry name" value="Histidinol_P_phosphatase_HisJ"/>
</dbReference>
<evidence type="ECO:0000313" key="11">
    <source>
        <dbReference type="Proteomes" id="UP000248918"/>
    </source>
</evidence>
<evidence type="ECO:0000256" key="1">
    <source>
        <dbReference type="ARBA" id="ARBA00004970"/>
    </source>
</evidence>
<organism evidence="10 11">
    <name type="scientific">Paraburkholderia bryophila</name>
    <dbReference type="NCBI Taxonomy" id="420952"/>
    <lineage>
        <taxon>Bacteria</taxon>
        <taxon>Pseudomonadati</taxon>
        <taxon>Pseudomonadota</taxon>
        <taxon>Betaproteobacteria</taxon>
        <taxon>Burkholderiales</taxon>
        <taxon>Burkholderiaceae</taxon>
        <taxon>Paraburkholderia</taxon>
    </lineage>
</organism>
<dbReference type="PANTHER" id="PTHR21039:SF0">
    <property type="entry name" value="HISTIDINOL-PHOSPHATASE"/>
    <property type="match status" value="1"/>
</dbReference>
<sequence length="286" mass="31599">MMIDCHVHTFYSKHATGTVDEVVRAALAKGVNVLTFTDHAPFHVDSLNRLLESELDQYFDDIERAQTEYRGQIKILRGLELDYLPGASDYTARMLARYDLDFAIGSIHYISMANGDEVKVWELARLNNPAVLKRYFSTLAELLECGLFDAVGHADTLLRGVSSPVVHRYVEPLLPAFARHNIAFELNASGLRKTTLDLSAGREVHGKWSYPSLSLLPLLLRAGAAFTIGSDSHTPEDVGAGVQEVVDALIPLGLKTVSYFEGRQRVDIQAASLTTPRPSHPADPQQ</sequence>
<dbReference type="PANTHER" id="PTHR21039">
    <property type="entry name" value="HISTIDINOL PHOSPHATASE-RELATED"/>
    <property type="match status" value="1"/>
</dbReference>
<evidence type="ECO:0000256" key="5">
    <source>
        <dbReference type="ARBA" id="ARBA00022801"/>
    </source>
</evidence>
<dbReference type="Pfam" id="PF02811">
    <property type="entry name" value="PHP"/>
    <property type="match status" value="1"/>
</dbReference>
<evidence type="ECO:0000313" key="10">
    <source>
        <dbReference type="EMBL" id="RAS29767.1"/>
    </source>
</evidence>
<dbReference type="Gene3D" id="3.20.20.140">
    <property type="entry name" value="Metal-dependent hydrolases"/>
    <property type="match status" value="1"/>
</dbReference>
<dbReference type="InterPro" id="IPR003141">
    <property type="entry name" value="Pol/His_phosphatase_N"/>
</dbReference>